<comment type="caution">
    <text evidence="1">The sequence shown here is derived from an EMBL/GenBank/DDBJ whole genome shotgun (WGS) entry which is preliminary data.</text>
</comment>
<reference evidence="1" key="1">
    <citation type="submission" date="2020-03" db="EMBL/GenBank/DDBJ databases">
        <authorList>
            <person name="Weist P."/>
        </authorList>
    </citation>
    <scope>NUCLEOTIDE SEQUENCE</scope>
</reference>
<gene>
    <name evidence="1" type="ORF">PLEPLA_LOCUS27324</name>
</gene>
<keyword evidence="2" id="KW-1185">Reference proteome</keyword>
<evidence type="ECO:0000313" key="1">
    <source>
        <dbReference type="EMBL" id="CAB1439541.1"/>
    </source>
</evidence>
<protein>
    <submittedName>
        <fullName evidence="1">Uncharacterized protein</fullName>
    </submittedName>
</protein>
<accession>A0A9N7UYR2</accession>
<evidence type="ECO:0000313" key="2">
    <source>
        <dbReference type="Proteomes" id="UP001153269"/>
    </source>
</evidence>
<sequence>MVLASAAEDVAAGRVGEPGRGQCDIRPHGRVGFIVLGPVSCVQTQRSDPLSLPGKMLSRFMSGSIRNLEREYSCTVRLLDDSEYTCTIQVVNRPASLLGKRGQRWEPGQMDCKASRCAVCSKVVWSRVADVSSLEVGEWSGKRRALRICCDCLAPCFCLWEEAVAKPPDYPHRWSGACTSFSSNFTLPSFLPSFGPFVTRQNTPKISQDTRTPRLWNAK</sequence>
<proteinExistence type="predicted"/>
<organism evidence="1 2">
    <name type="scientific">Pleuronectes platessa</name>
    <name type="common">European plaice</name>
    <dbReference type="NCBI Taxonomy" id="8262"/>
    <lineage>
        <taxon>Eukaryota</taxon>
        <taxon>Metazoa</taxon>
        <taxon>Chordata</taxon>
        <taxon>Craniata</taxon>
        <taxon>Vertebrata</taxon>
        <taxon>Euteleostomi</taxon>
        <taxon>Actinopterygii</taxon>
        <taxon>Neopterygii</taxon>
        <taxon>Teleostei</taxon>
        <taxon>Neoteleostei</taxon>
        <taxon>Acanthomorphata</taxon>
        <taxon>Carangaria</taxon>
        <taxon>Pleuronectiformes</taxon>
        <taxon>Pleuronectoidei</taxon>
        <taxon>Pleuronectidae</taxon>
        <taxon>Pleuronectes</taxon>
    </lineage>
</organism>
<dbReference type="EMBL" id="CADEAL010002297">
    <property type="protein sequence ID" value="CAB1439541.1"/>
    <property type="molecule type" value="Genomic_DNA"/>
</dbReference>
<name>A0A9N7UYR2_PLEPL</name>
<dbReference type="AlphaFoldDB" id="A0A9N7UYR2"/>
<dbReference type="Proteomes" id="UP001153269">
    <property type="component" value="Unassembled WGS sequence"/>
</dbReference>